<dbReference type="SMART" id="SM00248">
    <property type="entry name" value="ANK"/>
    <property type="match status" value="2"/>
</dbReference>
<dbReference type="PANTHER" id="PTHR46825:SF9">
    <property type="entry name" value="BETA-LACTAMASE-RELATED DOMAIN-CONTAINING PROTEIN"/>
    <property type="match status" value="1"/>
</dbReference>
<dbReference type="SUPFAM" id="SSF48403">
    <property type="entry name" value="Ankyrin repeat"/>
    <property type="match status" value="1"/>
</dbReference>
<feature type="domain" description="Peptidase S12 Pab87-related C-terminal" evidence="4">
    <location>
        <begin position="451"/>
        <end position="522"/>
    </location>
</feature>
<reference evidence="5 6" key="1">
    <citation type="submission" date="2018-06" db="EMBL/GenBank/DDBJ databases">
        <title>Genomic Encyclopedia of Type Strains, Phase IV (KMG-IV): sequencing the most valuable type-strain genomes for metagenomic binning, comparative biology and taxonomic classification.</title>
        <authorList>
            <person name="Goeker M."/>
        </authorList>
    </citation>
    <scope>NUCLEOTIDE SEQUENCE [LARGE SCALE GENOMIC DNA]</scope>
    <source>
        <strain evidence="5 6">DSM 25532</strain>
    </source>
</reference>
<dbReference type="Gene3D" id="3.40.710.10">
    <property type="entry name" value="DD-peptidase/beta-lactamase superfamily"/>
    <property type="match status" value="1"/>
</dbReference>
<evidence type="ECO:0000259" key="3">
    <source>
        <dbReference type="Pfam" id="PF00144"/>
    </source>
</evidence>
<keyword evidence="2" id="KW-0732">Signal</keyword>
<dbReference type="AlphaFoldDB" id="A0A366HAA8"/>
<protein>
    <submittedName>
        <fullName evidence="5">CubicO group peptidase (Beta-lactamase class C family)</fullName>
    </submittedName>
</protein>
<proteinExistence type="predicted"/>
<dbReference type="PROSITE" id="PS50088">
    <property type="entry name" value="ANK_REPEAT"/>
    <property type="match status" value="2"/>
</dbReference>
<dbReference type="PROSITE" id="PS50297">
    <property type="entry name" value="ANK_REP_REGION"/>
    <property type="match status" value="2"/>
</dbReference>
<sequence>MTNKLVASVRLFLCAAIASSLHAAPIHTAASAGDLSKIEQILTDGADVNAPHEVSGLTPWQIARMHGREEAAELLAKKGADTNREFPKPGEIVDRALKNAVKEDSPGFAVLVARDGKVVYERGFGMEDIEAKKSITPETAFRIGSVTKQFTAAAILLSEEDGKLKVTDTIDKYYPGFPRGDKITLHHLLTHTSGIYNFTALPGFMKQATEPVTPAQVIASFRDVSPNFAPGASHMYCNSGYYLLGDIVEKVQGRSYVALLKDRVFDKEGMKTTGAHRPGLGLAHEAKGYAPKEEKDKNAGWKLALNWHMSQAGGAGELYSTVGDLYRWNEAVFNGRVLSAESQKKALTPLKEQADAPKKTDAFDGNYAYGWVVAEVRGLKSIWHNGGLNGFTSELRRFPDQKVTVVVFSNSASPIGGFSAAGVAELAARQFLWREMKPQPSFREQELAEGTKLEDYVGTFDFSGLGVMRFRVERGRLQAKLADQKWGDVGPADRDVFREPSVDANFAFKRDEKGAVTSVTLKQRGTVLSGNRFAEPQEGEMTRAALDELTGKYQLGIQTFEVKLSPRGSYLLARLGEQPDFAYYPVAEKKDRVFCKAIRVELEFKREKDGKIQGLVLHQGGMMMPFARVEQQASLKK</sequence>
<dbReference type="InterPro" id="IPR050491">
    <property type="entry name" value="AmpC-like"/>
</dbReference>
<evidence type="ECO:0000259" key="4">
    <source>
        <dbReference type="Pfam" id="PF11954"/>
    </source>
</evidence>
<feature type="repeat" description="ANK" evidence="1">
    <location>
        <begin position="55"/>
        <end position="83"/>
    </location>
</feature>
<evidence type="ECO:0000256" key="2">
    <source>
        <dbReference type="SAM" id="SignalP"/>
    </source>
</evidence>
<dbReference type="Proteomes" id="UP000253426">
    <property type="component" value="Unassembled WGS sequence"/>
</dbReference>
<dbReference type="EMBL" id="QNRR01000010">
    <property type="protein sequence ID" value="RBP39145.1"/>
    <property type="molecule type" value="Genomic_DNA"/>
</dbReference>
<comment type="caution">
    <text evidence="5">The sequence shown here is derived from an EMBL/GenBank/DDBJ whole genome shotgun (WGS) entry which is preliminary data.</text>
</comment>
<evidence type="ECO:0000256" key="1">
    <source>
        <dbReference type="PROSITE-ProRule" id="PRU00023"/>
    </source>
</evidence>
<keyword evidence="1" id="KW-0040">ANK repeat</keyword>
<name>A0A366HAA8_9BACT</name>
<evidence type="ECO:0000313" key="6">
    <source>
        <dbReference type="Proteomes" id="UP000253426"/>
    </source>
</evidence>
<dbReference type="Gene3D" id="1.25.40.20">
    <property type="entry name" value="Ankyrin repeat-containing domain"/>
    <property type="match status" value="1"/>
</dbReference>
<dbReference type="SUPFAM" id="SSF56601">
    <property type="entry name" value="beta-lactamase/transpeptidase-like"/>
    <property type="match status" value="1"/>
</dbReference>
<dbReference type="InterPro" id="IPR012338">
    <property type="entry name" value="Beta-lactam/transpept-like"/>
</dbReference>
<dbReference type="PANTHER" id="PTHR46825">
    <property type="entry name" value="D-ALANYL-D-ALANINE-CARBOXYPEPTIDASE/ENDOPEPTIDASE AMPH"/>
    <property type="match status" value="1"/>
</dbReference>
<feature type="domain" description="Beta-lactamase-related" evidence="3">
    <location>
        <begin position="94"/>
        <end position="422"/>
    </location>
</feature>
<dbReference type="OrthoDB" id="9797709at2"/>
<dbReference type="Pfam" id="PF00144">
    <property type="entry name" value="Beta-lactamase"/>
    <property type="match status" value="1"/>
</dbReference>
<accession>A0A366HAA8</accession>
<keyword evidence="6" id="KW-1185">Reference proteome</keyword>
<dbReference type="RefSeq" id="WP_113960908.1">
    <property type="nucleotide sequence ID" value="NZ_QNRR01000010.1"/>
</dbReference>
<dbReference type="InterPro" id="IPR021860">
    <property type="entry name" value="Peptidase_S12_Pab87-rel_C"/>
</dbReference>
<dbReference type="InterPro" id="IPR002110">
    <property type="entry name" value="Ankyrin_rpt"/>
</dbReference>
<organism evidence="5 6">
    <name type="scientific">Roseimicrobium gellanilyticum</name>
    <dbReference type="NCBI Taxonomy" id="748857"/>
    <lineage>
        <taxon>Bacteria</taxon>
        <taxon>Pseudomonadati</taxon>
        <taxon>Verrucomicrobiota</taxon>
        <taxon>Verrucomicrobiia</taxon>
        <taxon>Verrucomicrobiales</taxon>
        <taxon>Verrucomicrobiaceae</taxon>
        <taxon>Roseimicrobium</taxon>
    </lineage>
</organism>
<dbReference type="Pfam" id="PF11954">
    <property type="entry name" value="DUF3471"/>
    <property type="match status" value="1"/>
</dbReference>
<dbReference type="InterPro" id="IPR036770">
    <property type="entry name" value="Ankyrin_rpt-contain_sf"/>
</dbReference>
<evidence type="ECO:0000313" key="5">
    <source>
        <dbReference type="EMBL" id="RBP39145.1"/>
    </source>
</evidence>
<dbReference type="InterPro" id="IPR001466">
    <property type="entry name" value="Beta-lactam-related"/>
</dbReference>
<feature type="signal peptide" evidence="2">
    <location>
        <begin position="1"/>
        <end position="23"/>
    </location>
</feature>
<feature type="chain" id="PRO_5016792721" evidence="2">
    <location>
        <begin position="24"/>
        <end position="637"/>
    </location>
</feature>
<gene>
    <name evidence="5" type="ORF">DES53_110169</name>
</gene>
<feature type="repeat" description="ANK" evidence="1">
    <location>
        <begin position="21"/>
        <end position="53"/>
    </location>
</feature>